<dbReference type="PANTHER" id="PTHR13696">
    <property type="entry name" value="P-LOOP CONTAINING NUCLEOSIDE TRIPHOSPHATE HYDROLASE"/>
    <property type="match status" value="1"/>
</dbReference>
<dbReference type="PANTHER" id="PTHR13696:SF52">
    <property type="entry name" value="PARA FAMILY PROTEIN CT_582"/>
    <property type="match status" value="1"/>
</dbReference>
<dbReference type="SUPFAM" id="SSF52540">
    <property type="entry name" value="P-loop containing nucleoside triphosphate hydrolases"/>
    <property type="match status" value="1"/>
</dbReference>
<dbReference type="InterPro" id="IPR025669">
    <property type="entry name" value="AAA_dom"/>
</dbReference>
<evidence type="ECO:0000259" key="1">
    <source>
        <dbReference type="Pfam" id="PF13614"/>
    </source>
</evidence>
<accession>X0QT44</accession>
<sequence length="233" mass="25870">MEPQIISIYNVDDNAGRNFSISKLARILSDSTHSRILLIDLNPKANLTLSFDAIITLKDPVDSALYTKKLAIRKTKYDSIDLVPAGTKASLANGVSAMLFRKFLKNIEYDYIIMDIAKKPAEVADLGIRASDSLILPISMNFRSLSTIPKLSTRLDAMAENNDHEIKIAAFIATDYDPRVADKVRAGAEIRHIAKKMATIVLGTENKDYVIVDAYTEPVLRYRELVQGLLNGL</sequence>
<dbReference type="AlphaFoldDB" id="X0QT44"/>
<reference evidence="2 3" key="1">
    <citation type="journal article" date="2015" name="Genome Announc.">
        <title>Expanding the biotechnology potential of lactobacilli through comparative genomics of 213 strains and associated genera.</title>
        <authorList>
            <person name="Sun Z."/>
            <person name="Harris H.M."/>
            <person name="McCann A."/>
            <person name="Guo C."/>
            <person name="Argimon S."/>
            <person name="Zhang W."/>
            <person name="Yang X."/>
            <person name="Jeffery I.B."/>
            <person name="Cooney J.C."/>
            <person name="Kagawa T.F."/>
            <person name="Liu W."/>
            <person name="Song Y."/>
            <person name="Salvetti E."/>
            <person name="Wrobel A."/>
            <person name="Rasinkangas P."/>
            <person name="Parkhill J."/>
            <person name="Rea M.C."/>
            <person name="O'Sullivan O."/>
            <person name="Ritari J."/>
            <person name="Douillard F.P."/>
            <person name="Paul Ross R."/>
            <person name="Yang R."/>
            <person name="Briner A.E."/>
            <person name="Felis G.E."/>
            <person name="de Vos W.M."/>
            <person name="Barrangou R."/>
            <person name="Klaenhammer T.R."/>
            <person name="Caufield P.W."/>
            <person name="Cui Y."/>
            <person name="Zhang H."/>
            <person name="O'Toole P.W."/>
        </authorList>
    </citation>
    <scope>NUCLEOTIDE SEQUENCE [LARGE SCALE GENOMIC DNA]</scope>
    <source>
        <strain evidence="2 3">DSM 18527</strain>
    </source>
</reference>
<dbReference type="OrthoDB" id="9791162at2"/>
<dbReference type="Pfam" id="PF13614">
    <property type="entry name" value="AAA_31"/>
    <property type="match status" value="1"/>
</dbReference>
<evidence type="ECO:0000313" key="3">
    <source>
        <dbReference type="Proteomes" id="UP000051236"/>
    </source>
</evidence>
<name>X0QT44_9LACO</name>
<dbReference type="PATRIC" id="fig|1423734.3.peg.2770"/>
<dbReference type="Proteomes" id="UP000051236">
    <property type="component" value="Unassembled WGS sequence"/>
</dbReference>
<proteinExistence type="predicted"/>
<protein>
    <recommendedName>
        <fullName evidence="1">AAA domain-containing protein</fullName>
    </recommendedName>
</protein>
<dbReference type="STRING" id="1423734.FC83_GL002725"/>
<dbReference type="InterPro" id="IPR050678">
    <property type="entry name" value="DNA_Partitioning_ATPase"/>
</dbReference>
<organism evidence="2 3">
    <name type="scientific">Agrilactobacillus composti DSM 18527 = JCM 14202</name>
    <dbReference type="NCBI Taxonomy" id="1423734"/>
    <lineage>
        <taxon>Bacteria</taxon>
        <taxon>Bacillati</taxon>
        <taxon>Bacillota</taxon>
        <taxon>Bacilli</taxon>
        <taxon>Lactobacillales</taxon>
        <taxon>Lactobacillaceae</taxon>
        <taxon>Agrilactobacillus</taxon>
    </lineage>
</organism>
<dbReference type="eggNOG" id="COG1192">
    <property type="taxonomic scope" value="Bacteria"/>
</dbReference>
<keyword evidence="3" id="KW-1185">Reference proteome</keyword>
<dbReference type="Gene3D" id="3.40.50.300">
    <property type="entry name" value="P-loop containing nucleotide triphosphate hydrolases"/>
    <property type="match status" value="1"/>
</dbReference>
<dbReference type="RefSeq" id="WP_035455852.1">
    <property type="nucleotide sequence ID" value="NZ_AZGA01000003.1"/>
</dbReference>
<evidence type="ECO:0000313" key="2">
    <source>
        <dbReference type="EMBL" id="KRM36470.1"/>
    </source>
</evidence>
<gene>
    <name evidence="2" type="ORF">FC83_GL002725</name>
</gene>
<dbReference type="InterPro" id="IPR027417">
    <property type="entry name" value="P-loop_NTPase"/>
</dbReference>
<comment type="caution">
    <text evidence="2">The sequence shown here is derived from an EMBL/GenBank/DDBJ whole genome shotgun (WGS) entry which is preliminary data.</text>
</comment>
<dbReference type="EMBL" id="AZGA01000003">
    <property type="protein sequence ID" value="KRM36470.1"/>
    <property type="molecule type" value="Genomic_DNA"/>
</dbReference>
<feature type="domain" description="AAA" evidence="1">
    <location>
        <begin position="4"/>
        <end position="168"/>
    </location>
</feature>